<keyword evidence="3" id="KW-1133">Transmembrane helix</keyword>
<evidence type="ECO:0000256" key="2">
    <source>
        <dbReference type="RuleBase" id="RU003750"/>
    </source>
</evidence>
<reference evidence="4 5" key="2">
    <citation type="journal article" date="2024" name="Int. J. Syst. Evol. Microbiol.">
        <title>Promethearchaeum syntrophicum gen. nov., sp. nov., an anaerobic, obligately syntrophic archaeon, the first isolate of the lineage 'Asgard' archaea, and proposal of the new archaeal phylum Promethearchaeota phyl. nov. and kingdom Promethearchaeati regn. nov.</title>
        <authorList>
            <person name="Imachi H."/>
            <person name="Nobu M.K."/>
            <person name="Kato S."/>
            <person name="Takaki Y."/>
            <person name="Miyazaki M."/>
            <person name="Miyata M."/>
            <person name="Ogawara M."/>
            <person name="Saito Y."/>
            <person name="Sakai S."/>
            <person name="Tahara Y.O."/>
            <person name="Takano Y."/>
            <person name="Tasumi E."/>
            <person name="Uematsu K."/>
            <person name="Yoshimura T."/>
            <person name="Itoh T."/>
            <person name="Ohkuma M."/>
            <person name="Takai K."/>
        </authorList>
    </citation>
    <scope>NUCLEOTIDE SEQUENCE [LARGE SCALE GENOMIC DNA]</scope>
    <source>
        <strain evidence="4 5">MK-D1</strain>
    </source>
</reference>
<dbReference type="GO" id="GO:0016020">
    <property type="term" value="C:membrane"/>
    <property type="evidence" value="ECO:0007669"/>
    <property type="project" value="InterPro"/>
</dbReference>
<dbReference type="Pfam" id="PF01066">
    <property type="entry name" value="CDP-OH_P_transf"/>
    <property type="match status" value="1"/>
</dbReference>
<evidence type="ECO:0000256" key="3">
    <source>
        <dbReference type="SAM" id="Phobius"/>
    </source>
</evidence>
<dbReference type="InterPro" id="IPR000462">
    <property type="entry name" value="CDP-OH_P_trans"/>
</dbReference>
<organism evidence="4 5">
    <name type="scientific">Promethearchaeum syntrophicum</name>
    <dbReference type="NCBI Taxonomy" id="2594042"/>
    <lineage>
        <taxon>Archaea</taxon>
        <taxon>Promethearchaeati</taxon>
        <taxon>Promethearchaeota</taxon>
        <taxon>Promethearchaeia</taxon>
        <taxon>Promethearchaeales</taxon>
        <taxon>Promethearchaeaceae</taxon>
        <taxon>Promethearchaeum</taxon>
    </lineage>
</organism>
<dbReference type="GO" id="GO:0008654">
    <property type="term" value="P:phospholipid biosynthetic process"/>
    <property type="evidence" value="ECO:0007669"/>
    <property type="project" value="InterPro"/>
</dbReference>
<dbReference type="InterPro" id="IPR043130">
    <property type="entry name" value="CDP-OH_PTrfase_TM_dom"/>
</dbReference>
<feature type="transmembrane region" description="Helical" evidence="3">
    <location>
        <begin position="99"/>
        <end position="121"/>
    </location>
</feature>
<dbReference type="KEGG" id="psyt:DSAG12_02342"/>
<dbReference type="GeneID" id="41330330"/>
<feature type="transmembrane region" description="Helical" evidence="3">
    <location>
        <begin position="266"/>
        <end position="290"/>
    </location>
</feature>
<evidence type="ECO:0000313" key="4">
    <source>
        <dbReference type="EMBL" id="QEE16512.1"/>
    </source>
</evidence>
<dbReference type="Proteomes" id="UP000321408">
    <property type="component" value="Chromosome"/>
</dbReference>
<dbReference type="AlphaFoldDB" id="A0A5B9DBL1"/>
<dbReference type="InterPro" id="IPR048254">
    <property type="entry name" value="CDP_ALCOHOL_P_TRANSF_CS"/>
</dbReference>
<dbReference type="EMBL" id="CP042905">
    <property type="protein sequence ID" value="QEE16512.1"/>
    <property type="molecule type" value="Genomic_DNA"/>
</dbReference>
<gene>
    <name evidence="4" type="ORF">DSAG12_02342</name>
</gene>
<dbReference type="Gene3D" id="1.20.120.1760">
    <property type="match status" value="1"/>
</dbReference>
<protein>
    <submittedName>
        <fullName evidence="4">CDP-alcohol phosphatidyltransferase family protein</fullName>
        <ecNumber evidence="4">2.7.8.-</ecNumber>
    </submittedName>
</protein>
<feature type="transmembrane region" description="Helical" evidence="3">
    <location>
        <begin position="237"/>
        <end position="260"/>
    </location>
</feature>
<dbReference type="PROSITE" id="PS00379">
    <property type="entry name" value="CDP_ALCOHOL_P_TRANSF"/>
    <property type="match status" value="1"/>
</dbReference>
<keyword evidence="5" id="KW-1185">Reference proteome</keyword>
<evidence type="ECO:0000313" key="5">
    <source>
        <dbReference type="Proteomes" id="UP000321408"/>
    </source>
</evidence>
<accession>A0A5B9DBL1</accession>
<sequence length="300" mass="34530">MNEKLKTIDQDFKKGLKPQGELINNILYRPLSYPFVLLSAKLKLSPNFITFLSFLSSILSAIFFGIGRVYLGALFFFLRQYFDCSDGALARITNNFSKFGAMFDAIGDGVGVLMVMLAITIEQYIRLGTSIVFLFLVLALLSNFLGLFYYYSVKSRYFKGLRAGQQNEKLSSKTEHNSLINFFGFDSESEVKLKFFEKNVEVLTPFPNIENLDLRNSENNEMTIEEKQQLFKKSFSYIPLLWSLMAGASQSTMITIIALFNRLDDILWFVLIIGWNLLVFPLTLIQYYAFKRFNARNNLI</sequence>
<dbReference type="RefSeq" id="WP_147663387.1">
    <property type="nucleotide sequence ID" value="NZ_CP042905.2"/>
</dbReference>
<keyword evidence="3" id="KW-0472">Membrane</keyword>
<proteinExistence type="inferred from homology"/>
<feature type="transmembrane region" description="Helical" evidence="3">
    <location>
        <begin position="48"/>
        <end position="78"/>
    </location>
</feature>
<reference evidence="4 5" key="1">
    <citation type="journal article" date="2020" name="Nature">
        <title>Isolation of an archaeon at the prokaryote-eukaryote interface.</title>
        <authorList>
            <person name="Imachi H."/>
            <person name="Nobu M.K."/>
            <person name="Nakahara N."/>
            <person name="Morono Y."/>
            <person name="Ogawara M."/>
            <person name="Takaki Y."/>
            <person name="Takano Y."/>
            <person name="Uematsu K."/>
            <person name="Ikuta T."/>
            <person name="Ito M."/>
            <person name="Matsui Y."/>
            <person name="Miyazaki M."/>
            <person name="Murata K."/>
            <person name="Saito Y."/>
            <person name="Sakai S."/>
            <person name="Song C."/>
            <person name="Tasumi E."/>
            <person name="Yamanaka Y."/>
            <person name="Yamaguchi T."/>
            <person name="Kamagata Y."/>
            <person name="Tamaki H."/>
            <person name="Takai K."/>
        </authorList>
    </citation>
    <scope>NUCLEOTIDE SEQUENCE [LARGE SCALE GENOMIC DNA]</scope>
    <source>
        <strain evidence="4 5">MK-D1</strain>
    </source>
</reference>
<keyword evidence="3" id="KW-0812">Transmembrane</keyword>
<dbReference type="EC" id="2.7.8.-" evidence="4"/>
<feature type="transmembrane region" description="Helical" evidence="3">
    <location>
        <begin position="127"/>
        <end position="151"/>
    </location>
</feature>
<evidence type="ECO:0000256" key="1">
    <source>
        <dbReference type="ARBA" id="ARBA00022679"/>
    </source>
</evidence>
<keyword evidence="1 2" id="KW-0808">Transferase</keyword>
<dbReference type="OrthoDB" id="221913at2157"/>
<comment type="similarity">
    <text evidence="2">Belongs to the CDP-alcohol phosphatidyltransferase class-I family.</text>
</comment>
<name>A0A5B9DBL1_9ARCH</name>
<dbReference type="GO" id="GO:0016780">
    <property type="term" value="F:phosphotransferase activity, for other substituted phosphate groups"/>
    <property type="evidence" value="ECO:0007669"/>
    <property type="project" value="InterPro"/>
</dbReference>